<evidence type="ECO:0000256" key="2">
    <source>
        <dbReference type="ARBA" id="ARBA00022670"/>
    </source>
</evidence>
<dbReference type="Proteomes" id="UP000807306">
    <property type="component" value="Unassembled WGS sequence"/>
</dbReference>
<dbReference type="SUPFAM" id="SSF55486">
    <property type="entry name" value="Metalloproteases ('zincins'), catalytic domain"/>
    <property type="match status" value="1"/>
</dbReference>
<comment type="caution">
    <text evidence="7">The sequence shown here is derived from an EMBL/GenBank/DDBJ whole genome shotgun (WGS) entry which is preliminary data.</text>
</comment>
<dbReference type="PANTHER" id="PTHR43579">
    <property type="match status" value="1"/>
</dbReference>
<accession>A0A9P6E860</accession>
<evidence type="ECO:0000313" key="7">
    <source>
        <dbReference type="EMBL" id="KAF9524316.1"/>
    </source>
</evidence>
<dbReference type="AlphaFoldDB" id="A0A9P6E860"/>
<dbReference type="InterPro" id="IPR052759">
    <property type="entry name" value="Metalloprotease_M4"/>
</dbReference>
<dbReference type="InterPro" id="IPR027268">
    <property type="entry name" value="Peptidase_M4/M1_CTD_sf"/>
</dbReference>
<name>A0A9P6E860_9AGAR</name>
<keyword evidence="4" id="KW-0862">Zinc</keyword>
<evidence type="ECO:0000256" key="4">
    <source>
        <dbReference type="ARBA" id="ARBA00022833"/>
    </source>
</evidence>
<comment type="similarity">
    <text evidence="1">Belongs to the peptidase M4 family.</text>
</comment>
<keyword evidence="2" id="KW-0645">Protease</keyword>
<protein>
    <recommendedName>
        <fullName evidence="6">Peptidase M4 C-terminal domain-containing protein</fullName>
    </recommendedName>
</protein>
<dbReference type="Pfam" id="PF02868">
    <property type="entry name" value="Peptidase_M4_C"/>
    <property type="match status" value="1"/>
</dbReference>
<evidence type="ECO:0000313" key="8">
    <source>
        <dbReference type="Proteomes" id="UP000807306"/>
    </source>
</evidence>
<evidence type="ECO:0000256" key="5">
    <source>
        <dbReference type="ARBA" id="ARBA00023049"/>
    </source>
</evidence>
<dbReference type="OrthoDB" id="2962374at2759"/>
<dbReference type="InterPro" id="IPR001570">
    <property type="entry name" value="Peptidase_M4_C_domain"/>
</dbReference>
<dbReference type="GO" id="GO:0006508">
    <property type="term" value="P:proteolysis"/>
    <property type="evidence" value="ECO:0007669"/>
    <property type="project" value="UniProtKB-KW"/>
</dbReference>
<keyword evidence="8" id="KW-1185">Reference proteome</keyword>
<sequence length="335" mass="36167">MTSQAVDDVAPNHVTCCSVIPTYILSKIADSPDAPDVAREHARNALVHSRTLIQRHQESITRQINASQAQGPSHQGIVPDYIVNSIASSYPAGSEGEETAQRALSLSAEIRDNREAQANSLSDVIGHELTHGVTQFTAKLLYQGETGALNESISDVFGGGLVDRRRGVHVKGEGEALRSMKAPGTAYDDPVLGKDLQVANYADALASELPSDFDEGGVHVYSGVPNRAFYLVATELGGYSWDRAGKIWWAALTDCRLTPSSKFQAFAELTIEKAGILYDRSVKAVVEHAWKEVGVDTGAKGEPVPKPQHPQGRNVLISGLDSRWITETLPDKLQC</sequence>
<proteinExistence type="inferred from homology"/>
<feature type="domain" description="Peptidase M4 C-terminal" evidence="6">
    <location>
        <begin position="138"/>
        <end position="295"/>
    </location>
</feature>
<evidence type="ECO:0000259" key="6">
    <source>
        <dbReference type="Pfam" id="PF02868"/>
    </source>
</evidence>
<dbReference type="PANTHER" id="PTHR43579:SF1">
    <property type="entry name" value="NEUTRAL METALLOPROTEINASE"/>
    <property type="match status" value="1"/>
</dbReference>
<evidence type="ECO:0000256" key="1">
    <source>
        <dbReference type="ARBA" id="ARBA00009388"/>
    </source>
</evidence>
<reference evidence="7" key="1">
    <citation type="submission" date="2020-11" db="EMBL/GenBank/DDBJ databases">
        <authorList>
            <consortium name="DOE Joint Genome Institute"/>
            <person name="Ahrendt S."/>
            <person name="Riley R."/>
            <person name="Andreopoulos W."/>
            <person name="Labutti K."/>
            <person name="Pangilinan J."/>
            <person name="Ruiz-Duenas F.J."/>
            <person name="Barrasa J.M."/>
            <person name="Sanchez-Garcia M."/>
            <person name="Camarero S."/>
            <person name="Miyauchi S."/>
            <person name="Serrano A."/>
            <person name="Linde D."/>
            <person name="Babiker R."/>
            <person name="Drula E."/>
            <person name="Ayuso-Fernandez I."/>
            <person name="Pacheco R."/>
            <person name="Padilla G."/>
            <person name="Ferreira P."/>
            <person name="Barriuso J."/>
            <person name="Kellner H."/>
            <person name="Castanera R."/>
            <person name="Alfaro M."/>
            <person name="Ramirez L."/>
            <person name="Pisabarro A.G."/>
            <person name="Kuo A."/>
            <person name="Tritt A."/>
            <person name="Lipzen A."/>
            <person name="He G."/>
            <person name="Yan M."/>
            <person name="Ng V."/>
            <person name="Cullen D."/>
            <person name="Martin F."/>
            <person name="Rosso M.-N."/>
            <person name="Henrissat B."/>
            <person name="Hibbett D."/>
            <person name="Martinez A.T."/>
            <person name="Grigoriev I.V."/>
        </authorList>
    </citation>
    <scope>NUCLEOTIDE SEQUENCE</scope>
    <source>
        <strain evidence="7">CBS 506.95</strain>
    </source>
</reference>
<dbReference type="Gene3D" id="1.10.390.10">
    <property type="entry name" value="Neutral Protease Domain 2"/>
    <property type="match status" value="1"/>
</dbReference>
<organism evidence="7 8">
    <name type="scientific">Crepidotus variabilis</name>
    <dbReference type="NCBI Taxonomy" id="179855"/>
    <lineage>
        <taxon>Eukaryota</taxon>
        <taxon>Fungi</taxon>
        <taxon>Dikarya</taxon>
        <taxon>Basidiomycota</taxon>
        <taxon>Agaricomycotina</taxon>
        <taxon>Agaricomycetes</taxon>
        <taxon>Agaricomycetidae</taxon>
        <taxon>Agaricales</taxon>
        <taxon>Agaricineae</taxon>
        <taxon>Crepidotaceae</taxon>
        <taxon>Crepidotus</taxon>
    </lineage>
</organism>
<evidence type="ECO:0000256" key="3">
    <source>
        <dbReference type="ARBA" id="ARBA00022801"/>
    </source>
</evidence>
<dbReference type="EMBL" id="MU157900">
    <property type="protein sequence ID" value="KAF9524316.1"/>
    <property type="molecule type" value="Genomic_DNA"/>
</dbReference>
<keyword evidence="3" id="KW-0378">Hydrolase</keyword>
<dbReference type="PRINTS" id="PR00730">
    <property type="entry name" value="THERMOLYSIN"/>
</dbReference>
<keyword evidence="5" id="KW-0482">Metalloprotease</keyword>
<gene>
    <name evidence="7" type="ORF">CPB83DRAFT_897952</name>
</gene>
<dbReference type="InterPro" id="IPR023612">
    <property type="entry name" value="Peptidase_M4"/>
</dbReference>
<dbReference type="GO" id="GO:0004222">
    <property type="term" value="F:metalloendopeptidase activity"/>
    <property type="evidence" value="ECO:0007669"/>
    <property type="project" value="InterPro"/>
</dbReference>